<geneLocation type="plasmid" evidence="4">
    <name>pmc64a</name>
</geneLocation>
<protein>
    <submittedName>
        <fullName evidence="3">Uncharacterized protein</fullName>
    </submittedName>
</protein>
<evidence type="ECO:0000313" key="3">
    <source>
        <dbReference type="EMBL" id="QHQ53652.1"/>
    </source>
</evidence>
<feature type="compositionally biased region" description="Polar residues" evidence="1">
    <location>
        <begin position="1"/>
        <end position="11"/>
    </location>
</feature>
<keyword evidence="2" id="KW-0472">Membrane</keyword>
<evidence type="ECO:0000313" key="4">
    <source>
        <dbReference type="Proteomes" id="UP000463871"/>
    </source>
</evidence>
<evidence type="ECO:0000256" key="1">
    <source>
        <dbReference type="SAM" id="MobiDB-lite"/>
    </source>
</evidence>
<accession>A0AAE6SNC3</accession>
<sequence>MLTDNDNTTDQSIDEHSEHSFQGNERLYTLRQLKRLHRRMLVEHYASSFRFLGVFYPLIVGTQLSFLSLFLWYIETDLPHDLFDPFSWFGLCLMVSIAWPFILLPVNRGPRPSVQEAELILIVRTIRKLGHLSEEEAGARLAAHKRLIQDQILRQRQQSLPKRVIGRIYNRL</sequence>
<feature type="transmembrane region" description="Helical" evidence="2">
    <location>
        <begin position="86"/>
        <end position="106"/>
    </location>
</feature>
<dbReference type="EMBL" id="CP047963">
    <property type="protein sequence ID" value="QHQ53652.1"/>
    <property type="molecule type" value="Genomic_DNA"/>
</dbReference>
<keyword evidence="3" id="KW-0614">Plasmid</keyword>
<dbReference type="AlphaFoldDB" id="A0AAE6SNC3"/>
<gene>
    <name evidence="3" type="ORF">GWI30_22700</name>
</gene>
<evidence type="ECO:0000256" key="2">
    <source>
        <dbReference type="SAM" id="Phobius"/>
    </source>
</evidence>
<organism evidence="3 4">
    <name type="scientific">Aeromonas media</name>
    <dbReference type="NCBI Taxonomy" id="651"/>
    <lineage>
        <taxon>Bacteria</taxon>
        <taxon>Pseudomonadati</taxon>
        <taxon>Pseudomonadota</taxon>
        <taxon>Gammaproteobacteria</taxon>
        <taxon>Aeromonadales</taxon>
        <taxon>Aeromonadaceae</taxon>
        <taxon>Aeromonas</taxon>
    </lineage>
</organism>
<keyword evidence="2" id="KW-0812">Transmembrane</keyword>
<feature type="region of interest" description="Disordered" evidence="1">
    <location>
        <begin position="1"/>
        <end position="20"/>
    </location>
</feature>
<keyword evidence="2" id="KW-1133">Transmembrane helix</keyword>
<feature type="transmembrane region" description="Helical" evidence="2">
    <location>
        <begin position="49"/>
        <end position="74"/>
    </location>
</feature>
<dbReference type="Proteomes" id="UP000463871">
    <property type="component" value="Plasmid pMC64A"/>
</dbReference>
<dbReference type="RefSeq" id="WP_147273900.1">
    <property type="nucleotide sequence ID" value="NZ_CAWPID010000002.1"/>
</dbReference>
<name>A0AAE6SNC3_AERME</name>
<proteinExistence type="predicted"/>
<reference evidence="3 4" key="1">
    <citation type="submission" date="2020-01" db="EMBL/GenBank/DDBJ databases">
        <title>Complete genome of Aeromonas media MC64.</title>
        <authorList>
            <person name="Cao G."/>
            <person name="Fu J."/>
            <person name="Zhong C."/>
        </authorList>
    </citation>
    <scope>NUCLEOTIDE SEQUENCE [LARGE SCALE GENOMIC DNA]</scope>
    <source>
        <strain evidence="3 4">MC64</strain>
        <plasmid evidence="4">pmc64a</plasmid>
    </source>
</reference>